<dbReference type="eggNOG" id="ENOG502ZC7R">
    <property type="taxonomic scope" value="Bacteria"/>
</dbReference>
<dbReference type="HOGENOM" id="CLU_1041811_0_0_0"/>
<reference evidence="2" key="1">
    <citation type="submission" date="2011-01" db="EMBL/GenBank/DDBJ databases">
        <title>Complete sequence of chromosome of Acidobacterium sp. MP5ACTX9.</title>
        <authorList>
            <consortium name="US DOE Joint Genome Institute"/>
            <person name="Lucas S."/>
            <person name="Copeland A."/>
            <person name="Lapidus A."/>
            <person name="Cheng J.-F."/>
            <person name="Goodwin L."/>
            <person name="Pitluck S."/>
            <person name="Teshima H."/>
            <person name="Detter J.C."/>
            <person name="Han C."/>
            <person name="Tapia R."/>
            <person name="Land M."/>
            <person name="Hauser L."/>
            <person name="Kyrpides N."/>
            <person name="Ivanova N."/>
            <person name="Ovchinnikova G."/>
            <person name="Pagani I."/>
            <person name="Rawat S.R."/>
            <person name="Mannisto M."/>
            <person name="Haggblom M.M."/>
            <person name="Woyke T."/>
        </authorList>
    </citation>
    <scope>NUCLEOTIDE SEQUENCE [LARGE SCALE GENOMIC DNA]</scope>
    <source>
        <strain evidence="2">MP5ACTX9</strain>
    </source>
</reference>
<dbReference type="OrthoDB" id="109979at2"/>
<protein>
    <submittedName>
        <fullName evidence="1">Uncharacterized protein</fullName>
    </submittedName>
</protein>
<dbReference type="PaxDb" id="1198114-AciX9_3755"/>
<gene>
    <name evidence="1" type="ordered locus">AciX9_3755</name>
</gene>
<evidence type="ECO:0000313" key="2">
    <source>
        <dbReference type="Proteomes" id="UP000000343"/>
    </source>
</evidence>
<dbReference type="Proteomes" id="UP000000343">
    <property type="component" value="Chromosome"/>
</dbReference>
<evidence type="ECO:0000313" key="1">
    <source>
        <dbReference type="EMBL" id="ADW70755.1"/>
    </source>
</evidence>
<organism evidence="2">
    <name type="scientific">Granulicella tundricola (strain ATCC BAA-1859 / DSM 23138 / MP5ACTX9)</name>
    <dbReference type="NCBI Taxonomy" id="1198114"/>
    <lineage>
        <taxon>Bacteria</taxon>
        <taxon>Pseudomonadati</taxon>
        <taxon>Acidobacteriota</taxon>
        <taxon>Terriglobia</taxon>
        <taxon>Terriglobales</taxon>
        <taxon>Acidobacteriaceae</taxon>
        <taxon>Granulicella</taxon>
    </lineage>
</organism>
<proteinExistence type="predicted"/>
<dbReference type="RefSeq" id="WP_013582063.1">
    <property type="nucleotide sequence ID" value="NC_015064.1"/>
</dbReference>
<dbReference type="EMBL" id="CP002480">
    <property type="protein sequence ID" value="ADW70755.1"/>
    <property type="molecule type" value="Genomic_DNA"/>
</dbReference>
<dbReference type="STRING" id="1198114.AciX9_3755"/>
<name>E8WVZ6_GRATM</name>
<keyword evidence="2" id="KW-1185">Reference proteome</keyword>
<dbReference type="AlphaFoldDB" id="E8WVZ6"/>
<sequence>MAEVGQSGLVKATDAAQAMTLQHAANGIVYAHAGETQLVETDLARLVQAVPAPIAAALKDKSYYFVPLALAEPRRDGHRGTEETLVSPIYTAALGDEAICHRNVTLPSAPDGSAREGVFISVRLLNDRFALSFEFFINVGHAFVDAAGVPAEFTDLIWAQAIADIRGETSQDSWESRTAALADRNHPDEKAKLEFSEAAFSDALAIYQLSLAVDFDYSELREREYPLLAPTALAERLKLVAKLFPPNKDYEFSIRYRRRA</sequence>
<dbReference type="KEGG" id="acm:AciX9_3755"/>
<accession>E8WVZ6</accession>